<evidence type="ECO:0000256" key="1">
    <source>
        <dbReference type="ARBA" id="ARBA00001946"/>
    </source>
</evidence>
<dbReference type="InterPro" id="IPR006370">
    <property type="entry name" value="HB_polyprenyltransferase-like"/>
</dbReference>
<name>A0A8S9FHC1_BRACR</name>
<protein>
    <recommendedName>
        <fullName evidence="19">4-hydroxybenzoate polyprenyltransferase, mitochondrial</fullName>
        <shortName evidence="19">4-HB polyprenyltransferase</shortName>
        <ecNumber evidence="19">2.5.1.39</ecNumber>
    </recommendedName>
    <alternativeName>
        <fullName evidence="19">Para-hydroxybenzoate--polyprenyltransferase</fullName>
        <shortName evidence="19">PHB:PPT</shortName>
        <shortName evidence="19">PHB:polyprenyltransferase</shortName>
    </alternativeName>
</protein>
<sequence>MAFFVLSRVSRRLLKPTVSATLSVFHSQQHIYLSTPVTITHYINPLSKYTLWNHHNHQANRLVAGMWSSSLVLERGRQEMSGFGGVKEDSSWIDLYLPERARGYAKLARLDKPIGTWLLAWPCMWSIALAADPGSLPSFKMMGLFGCGAILLRGAGCTINDLLDQDIDTKVDRTRLRPIASGLLTPFQGLQFLLLQLLLGLGVLLQLNNYSRLLGASSLFLVFSYPLMKRFTFWPQAFLGLTINWGALLGWAAVKGSVEPAVVLPLYLSGICWTLVYDTIYAHQDKEDDVKVGVKSTALRFGDNTKLWLTGFGTASMGKDENSPLKATDFGLSVFFKPGDKFKDLVGSAYYVAPEVLKRNYGPEADIWSAGVILFILISGVPPFWGENETGIFDAILKGELDFSADPWPTVSAGAKDLVKRMLKYDPKDRLTASEVLNHPWIKEDGEASDKPLDNAVLSRMKQFRAMNKLKKMALKVIAENLSEEEIIGLKEMFKALDTDKNGIVTLEELRTGLPKLGNKISEAEIRQLMEAADMDGDGSIDYLEFISATMHMNRIEREDHLYTAFQYFDKDNSGYITMEELEQAMKKYNMGDDKSIKEIIAEVDTDRDGKINYEEFVAMMKKGNPELVTNRRRVNM</sequence>
<accession>A0A8S9FHC1</accession>
<feature type="transmembrane region" description="Helical" evidence="19">
    <location>
        <begin position="260"/>
        <end position="277"/>
    </location>
</feature>
<keyword evidence="7 19" id="KW-0812">Transmembrane</keyword>
<keyword evidence="15 19" id="KW-0472">Membrane</keyword>
<evidence type="ECO:0000256" key="17">
    <source>
        <dbReference type="ARBA" id="ARBA00048679"/>
    </source>
</evidence>
<comment type="catalytic activity">
    <reaction evidence="16">
        <text>L-threonyl-[protein] + ATP = O-phospho-L-threonyl-[protein] + ADP + H(+)</text>
        <dbReference type="Rhea" id="RHEA:46608"/>
        <dbReference type="Rhea" id="RHEA-COMP:11060"/>
        <dbReference type="Rhea" id="RHEA-COMP:11605"/>
        <dbReference type="ChEBI" id="CHEBI:15378"/>
        <dbReference type="ChEBI" id="CHEBI:30013"/>
        <dbReference type="ChEBI" id="CHEBI:30616"/>
        <dbReference type="ChEBI" id="CHEBI:61977"/>
        <dbReference type="ChEBI" id="CHEBI:456216"/>
        <dbReference type="EC" id="2.7.11.1"/>
    </reaction>
</comment>
<dbReference type="HAMAP" id="MF_01635">
    <property type="entry name" value="UbiA"/>
    <property type="match status" value="1"/>
</dbReference>
<dbReference type="InterPro" id="IPR002048">
    <property type="entry name" value="EF_hand_dom"/>
</dbReference>
<feature type="transmembrane region" description="Helical" evidence="19">
    <location>
        <begin position="114"/>
        <end position="131"/>
    </location>
</feature>
<feature type="transmembrane region" description="Helical" evidence="19">
    <location>
        <begin position="237"/>
        <end position="254"/>
    </location>
</feature>
<dbReference type="EMBL" id="QGKY02002305">
    <property type="protein sequence ID" value="KAF2532249.1"/>
    <property type="molecule type" value="Genomic_DNA"/>
</dbReference>
<keyword evidence="4" id="KW-0723">Serine/threonine-protein kinase</keyword>
<comment type="catalytic activity">
    <reaction evidence="18">
        <text>4-hydroxybenzoate + (2E)-geranyl diphosphate = 3-geranyl-4-hydroxybenzoate + diphosphate</text>
        <dbReference type="Rhea" id="RHEA:27854"/>
        <dbReference type="ChEBI" id="CHEBI:17879"/>
        <dbReference type="ChEBI" id="CHEBI:33019"/>
        <dbReference type="ChEBI" id="CHEBI:58057"/>
        <dbReference type="ChEBI" id="CHEBI:60878"/>
        <dbReference type="EC" id="2.5.1.93"/>
    </reaction>
</comment>
<keyword evidence="11" id="KW-0418">Kinase</keyword>
<evidence type="ECO:0000256" key="6">
    <source>
        <dbReference type="ARBA" id="ARBA00022679"/>
    </source>
</evidence>
<evidence type="ECO:0000256" key="14">
    <source>
        <dbReference type="ARBA" id="ARBA00022989"/>
    </source>
</evidence>
<keyword evidence="10" id="KW-0547">Nucleotide-binding</keyword>
<evidence type="ECO:0000256" key="13">
    <source>
        <dbReference type="ARBA" id="ARBA00022840"/>
    </source>
</evidence>
<evidence type="ECO:0000256" key="12">
    <source>
        <dbReference type="ARBA" id="ARBA00022837"/>
    </source>
</evidence>
<dbReference type="PANTHER" id="PTHR11048">
    <property type="entry name" value="PRENYLTRANSFERASES"/>
    <property type="match status" value="1"/>
</dbReference>
<evidence type="ECO:0000256" key="11">
    <source>
        <dbReference type="ARBA" id="ARBA00022777"/>
    </source>
</evidence>
<comment type="catalytic activity">
    <reaction evidence="17">
        <text>L-seryl-[protein] + ATP = O-phospho-L-seryl-[protein] + ADP + H(+)</text>
        <dbReference type="Rhea" id="RHEA:17989"/>
        <dbReference type="Rhea" id="RHEA-COMP:9863"/>
        <dbReference type="Rhea" id="RHEA-COMP:11604"/>
        <dbReference type="ChEBI" id="CHEBI:15378"/>
        <dbReference type="ChEBI" id="CHEBI:29999"/>
        <dbReference type="ChEBI" id="CHEBI:30616"/>
        <dbReference type="ChEBI" id="CHEBI:83421"/>
        <dbReference type="ChEBI" id="CHEBI:456216"/>
        <dbReference type="EC" id="2.7.11.1"/>
    </reaction>
</comment>
<keyword evidence="12" id="KW-0106">Calcium</keyword>
<keyword evidence="19" id="KW-0414">Isoprene biosynthesis</keyword>
<dbReference type="CDD" id="cd15898">
    <property type="entry name" value="EFh_PI-PLC"/>
    <property type="match status" value="1"/>
</dbReference>
<evidence type="ECO:0000256" key="16">
    <source>
        <dbReference type="ARBA" id="ARBA00047899"/>
    </source>
</evidence>
<dbReference type="GO" id="GO:0008299">
    <property type="term" value="P:isoprenoid biosynthetic process"/>
    <property type="evidence" value="ECO:0007669"/>
    <property type="project" value="UniProtKB-UniRule"/>
</dbReference>
<dbReference type="PANTHER" id="PTHR11048:SF41">
    <property type="entry name" value="4-HYDROXYBENZOATE POLYPRENYLTRANSFERASE, MITOCHONDRIAL"/>
    <property type="match status" value="1"/>
</dbReference>
<dbReference type="PROSITE" id="PS00943">
    <property type="entry name" value="UBIA"/>
    <property type="match status" value="1"/>
</dbReference>
<dbReference type="GO" id="GO:0005743">
    <property type="term" value="C:mitochondrial inner membrane"/>
    <property type="evidence" value="ECO:0007669"/>
    <property type="project" value="UniProtKB-SubCell"/>
</dbReference>
<organism evidence="22">
    <name type="scientific">Brassica cretica</name>
    <name type="common">Mustard</name>
    <dbReference type="NCBI Taxonomy" id="69181"/>
    <lineage>
        <taxon>Eukaryota</taxon>
        <taxon>Viridiplantae</taxon>
        <taxon>Streptophyta</taxon>
        <taxon>Embryophyta</taxon>
        <taxon>Tracheophyta</taxon>
        <taxon>Spermatophyta</taxon>
        <taxon>Magnoliopsida</taxon>
        <taxon>eudicotyledons</taxon>
        <taxon>Gunneridae</taxon>
        <taxon>Pentapetalae</taxon>
        <taxon>rosids</taxon>
        <taxon>malvids</taxon>
        <taxon>Brassicales</taxon>
        <taxon>Brassicaceae</taxon>
        <taxon>Brassiceae</taxon>
        <taxon>Brassica</taxon>
    </lineage>
</organism>
<keyword evidence="8" id="KW-0479">Metal-binding</keyword>
<keyword evidence="9" id="KW-0677">Repeat</keyword>
<keyword evidence="19" id="KW-0999">Mitochondrion inner membrane</keyword>
<keyword evidence="6 19" id="KW-0808">Transferase</keyword>
<dbReference type="GO" id="GO:0102930">
    <property type="term" value="F:4-hydroxybenzoate geranyltransferase activity"/>
    <property type="evidence" value="ECO:0007669"/>
    <property type="project" value="UniProtKB-EC"/>
</dbReference>
<comment type="function">
    <text evidence="19">Catalyzes the prenylation of para-hydroxybenzoate (PHB) with an all-trans polyprenyl group. Mediates the second step in the final reaction sequence of coenzyme Q (CoQ) biosynthesis, which is the condensation of the polyisoprenoid side chain with PHB, generating the first membrane-bound Q intermediate.</text>
</comment>
<keyword evidence="13" id="KW-0067">ATP-binding</keyword>
<proteinExistence type="inferred from homology"/>
<dbReference type="Gene3D" id="1.10.357.140">
    <property type="entry name" value="UbiA prenyltransferase"/>
    <property type="match status" value="1"/>
</dbReference>
<evidence type="ECO:0000256" key="19">
    <source>
        <dbReference type="HAMAP-Rule" id="MF_03189"/>
    </source>
</evidence>
<feature type="transmembrane region" description="Helical" evidence="19">
    <location>
        <begin position="183"/>
        <end position="204"/>
    </location>
</feature>
<evidence type="ECO:0000256" key="4">
    <source>
        <dbReference type="ARBA" id="ARBA00022527"/>
    </source>
</evidence>
<evidence type="ECO:0000256" key="3">
    <source>
        <dbReference type="ARBA" id="ARBA00005985"/>
    </source>
</evidence>
<dbReference type="InterPro" id="IPR030470">
    <property type="entry name" value="UbiA_prenylTrfase_CS"/>
</dbReference>
<dbReference type="EC" id="2.5.1.39" evidence="19"/>
<keyword evidence="19" id="KW-0831">Ubiquinone biosynthesis</keyword>
<feature type="domain" description="EF-hand" evidence="21">
    <location>
        <begin position="521"/>
        <end position="556"/>
    </location>
</feature>
<evidence type="ECO:0000256" key="2">
    <source>
        <dbReference type="ARBA" id="ARBA00004141"/>
    </source>
</evidence>
<dbReference type="FunFam" id="1.20.120.1780:FF:000001">
    <property type="entry name" value="4-hydroxybenzoate octaprenyltransferase"/>
    <property type="match status" value="1"/>
</dbReference>
<dbReference type="GO" id="GO:0004674">
    <property type="term" value="F:protein serine/threonine kinase activity"/>
    <property type="evidence" value="ECO:0007669"/>
    <property type="project" value="UniProtKB-KW"/>
</dbReference>
<dbReference type="FunFam" id="1.10.510.10:FF:001864">
    <property type="entry name" value="Calcium-dependent protein kinase SK5"/>
    <property type="match status" value="1"/>
</dbReference>
<evidence type="ECO:0000256" key="5">
    <source>
        <dbReference type="ARBA" id="ARBA00022553"/>
    </source>
</evidence>
<dbReference type="InterPro" id="IPR011009">
    <property type="entry name" value="Kinase-like_dom_sf"/>
</dbReference>
<dbReference type="Pfam" id="PF13499">
    <property type="entry name" value="EF-hand_7"/>
    <property type="match status" value="2"/>
</dbReference>
<gene>
    <name evidence="22" type="ORF">F2Q70_00032974</name>
</gene>
<dbReference type="PROSITE" id="PS00018">
    <property type="entry name" value="EF_HAND_1"/>
    <property type="match status" value="4"/>
</dbReference>
<evidence type="ECO:0000256" key="9">
    <source>
        <dbReference type="ARBA" id="ARBA00022737"/>
    </source>
</evidence>
<comment type="subcellular location">
    <subcellularLocation>
        <location evidence="2">Membrane</location>
        <topology evidence="2">Multi-pass membrane protein</topology>
    </subcellularLocation>
    <subcellularLocation>
        <location evidence="19">Mitochondrion inner membrane</location>
        <topology evidence="19">Multi-pass membrane protein</topology>
        <orientation evidence="19">Matrix side</orientation>
    </subcellularLocation>
</comment>
<dbReference type="SMART" id="SM00220">
    <property type="entry name" value="S_TKc"/>
    <property type="match status" value="1"/>
</dbReference>
<evidence type="ECO:0000256" key="15">
    <source>
        <dbReference type="ARBA" id="ARBA00023136"/>
    </source>
</evidence>
<dbReference type="SUPFAM" id="SSF56112">
    <property type="entry name" value="Protein kinase-like (PK-like)"/>
    <property type="match status" value="1"/>
</dbReference>
<dbReference type="Gene3D" id="1.10.510.10">
    <property type="entry name" value="Transferase(Phosphotransferase) domain 1"/>
    <property type="match status" value="1"/>
</dbReference>
<dbReference type="Gene3D" id="1.10.238.10">
    <property type="entry name" value="EF-hand"/>
    <property type="match status" value="1"/>
</dbReference>
<dbReference type="FunFam" id="1.10.238.10:FF:000015">
    <property type="entry name" value="Calcium-dependent protein kinase 1"/>
    <property type="match status" value="1"/>
</dbReference>
<keyword evidence="19" id="KW-0496">Mitochondrion</keyword>
<feature type="domain" description="EF-hand" evidence="21">
    <location>
        <begin position="593"/>
        <end position="627"/>
    </location>
</feature>
<dbReference type="InterPro" id="IPR044878">
    <property type="entry name" value="UbiA_sf"/>
</dbReference>
<dbReference type="FunFam" id="1.10.357.140:FF:000003">
    <property type="entry name" value="4-hydroxybenzoate polyprenyltransferase, mitochondrial"/>
    <property type="match status" value="1"/>
</dbReference>
<dbReference type="GO" id="GO:0006744">
    <property type="term" value="P:ubiquinone biosynthetic process"/>
    <property type="evidence" value="ECO:0007669"/>
    <property type="project" value="UniProtKB-UniRule"/>
</dbReference>
<dbReference type="InterPro" id="IPR018247">
    <property type="entry name" value="EF_Hand_1_Ca_BS"/>
</dbReference>
<dbReference type="Gene3D" id="1.20.120.1780">
    <property type="entry name" value="UbiA prenyltransferase"/>
    <property type="match status" value="1"/>
</dbReference>
<evidence type="ECO:0000256" key="10">
    <source>
        <dbReference type="ARBA" id="ARBA00022741"/>
    </source>
</evidence>
<keyword evidence="14 19" id="KW-1133">Transmembrane helix</keyword>
<comment type="catalytic activity">
    <reaction evidence="19">
        <text>an all-trans-polyprenyl diphosphate + 4-hydroxybenzoate = a 4-hydroxy-3-(all-trans-polyprenyl)benzoate + diphosphate</text>
        <dbReference type="Rhea" id="RHEA:44504"/>
        <dbReference type="Rhea" id="RHEA-COMP:9514"/>
        <dbReference type="Rhea" id="RHEA-COMP:9564"/>
        <dbReference type="ChEBI" id="CHEBI:17879"/>
        <dbReference type="ChEBI" id="CHEBI:33019"/>
        <dbReference type="ChEBI" id="CHEBI:58914"/>
        <dbReference type="ChEBI" id="CHEBI:78396"/>
        <dbReference type="EC" id="2.5.1.39"/>
    </reaction>
</comment>
<dbReference type="CDD" id="cd00051">
    <property type="entry name" value="EFh"/>
    <property type="match status" value="1"/>
</dbReference>
<keyword evidence="5" id="KW-0597">Phosphoprotein</keyword>
<comment type="similarity">
    <text evidence="3 19">Belongs to the UbiA prenyltransferase family.</text>
</comment>
<evidence type="ECO:0000259" key="20">
    <source>
        <dbReference type="PROSITE" id="PS50011"/>
    </source>
</evidence>
<feature type="domain" description="EF-hand" evidence="21">
    <location>
        <begin position="485"/>
        <end position="520"/>
    </location>
</feature>
<dbReference type="Pfam" id="PF00069">
    <property type="entry name" value="Pkinase"/>
    <property type="match status" value="1"/>
</dbReference>
<dbReference type="CDD" id="cd13959">
    <property type="entry name" value="PT_UbiA_COQ2"/>
    <property type="match status" value="1"/>
</dbReference>
<dbReference type="PROSITE" id="PS50222">
    <property type="entry name" value="EF_HAND_2"/>
    <property type="match status" value="4"/>
</dbReference>
<feature type="domain" description="EF-hand" evidence="21">
    <location>
        <begin position="557"/>
        <end position="592"/>
    </location>
</feature>
<dbReference type="AlphaFoldDB" id="A0A8S9FHC1"/>
<dbReference type="Pfam" id="PF01040">
    <property type="entry name" value="UbiA"/>
    <property type="match status" value="1"/>
</dbReference>
<comment type="pathway">
    <text evidence="19">Cofactor biosynthesis; ubiquinone biosynthesis.</text>
</comment>
<dbReference type="GO" id="GO:0008412">
    <property type="term" value="F:4-hydroxybenzoate polyprenyltransferase activity"/>
    <property type="evidence" value="ECO:0007669"/>
    <property type="project" value="UniProtKB-EC"/>
</dbReference>
<dbReference type="NCBIfam" id="TIGR01474">
    <property type="entry name" value="ubiA_proteo"/>
    <property type="match status" value="1"/>
</dbReference>
<evidence type="ECO:0000256" key="18">
    <source>
        <dbReference type="ARBA" id="ARBA00050283"/>
    </source>
</evidence>
<reference evidence="22" key="1">
    <citation type="submission" date="2019-12" db="EMBL/GenBank/DDBJ databases">
        <title>Genome sequencing and annotation of Brassica cretica.</title>
        <authorList>
            <person name="Studholme D.J."/>
            <person name="Sarris P.F."/>
        </authorList>
    </citation>
    <scope>NUCLEOTIDE SEQUENCE</scope>
    <source>
        <strain evidence="22">PFS-102/07</strain>
        <tissue evidence="22">Leaf</tissue>
    </source>
</reference>
<dbReference type="InterPro" id="IPR000719">
    <property type="entry name" value="Prot_kinase_dom"/>
</dbReference>
<dbReference type="SMART" id="SM00054">
    <property type="entry name" value="EFh"/>
    <property type="match status" value="4"/>
</dbReference>
<dbReference type="GO" id="GO:0005509">
    <property type="term" value="F:calcium ion binding"/>
    <property type="evidence" value="ECO:0007669"/>
    <property type="project" value="InterPro"/>
</dbReference>
<dbReference type="InterPro" id="IPR039653">
    <property type="entry name" value="Prenyltransferase"/>
</dbReference>
<evidence type="ECO:0000256" key="7">
    <source>
        <dbReference type="ARBA" id="ARBA00022692"/>
    </source>
</evidence>
<dbReference type="PROSITE" id="PS50011">
    <property type="entry name" value="PROTEIN_KINASE_DOM"/>
    <property type="match status" value="1"/>
</dbReference>
<feature type="domain" description="Protein kinase" evidence="20">
    <location>
        <begin position="139"/>
        <end position="442"/>
    </location>
</feature>
<dbReference type="InterPro" id="IPR011992">
    <property type="entry name" value="EF-hand-dom_pair"/>
</dbReference>
<comment type="cofactor">
    <cofactor evidence="1 19">
        <name>Mg(2+)</name>
        <dbReference type="ChEBI" id="CHEBI:18420"/>
    </cofactor>
</comment>
<dbReference type="SUPFAM" id="SSF47473">
    <property type="entry name" value="EF-hand"/>
    <property type="match status" value="1"/>
</dbReference>
<comment type="caution">
    <text evidence="22">The sequence shown here is derived from an EMBL/GenBank/DDBJ whole genome shotgun (WGS) entry which is preliminary data.</text>
</comment>
<dbReference type="InterPro" id="IPR000537">
    <property type="entry name" value="UbiA_prenyltransferase"/>
</dbReference>
<evidence type="ECO:0000259" key="21">
    <source>
        <dbReference type="PROSITE" id="PS50222"/>
    </source>
</evidence>
<evidence type="ECO:0000256" key="8">
    <source>
        <dbReference type="ARBA" id="ARBA00022723"/>
    </source>
</evidence>
<evidence type="ECO:0000313" key="22">
    <source>
        <dbReference type="EMBL" id="KAF2532249.1"/>
    </source>
</evidence>
<dbReference type="GO" id="GO:0005524">
    <property type="term" value="F:ATP binding"/>
    <property type="evidence" value="ECO:0007669"/>
    <property type="project" value="UniProtKB-KW"/>
</dbReference>
<feature type="transmembrane region" description="Helical" evidence="19">
    <location>
        <begin position="143"/>
        <end position="163"/>
    </location>
</feature>